<feature type="signal peptide" evidence="5">
    <location>
        <begin position="1"/>
        <end position="27"/>
    </location>
</feature>
<dbReference type="CDD" id="cd07378">
    <property type="entry name" value="MPP_ACP5"/>
    <property type="match status" value="1"/>
</dbReference>
<evidence type="ECO:0000313" key="8">
    <source>
        <dbReference type="Proteomes" id="UP001311799"/>
    </source>
</evidence>
<evidence type="ECO:0000256" key="3">
    <source>
        <dbReference type="ARBA" id="ARBA00022729"/>
    </source>
</evidence>
<dbReference type="InterPro" id="IPR051558">
    <property type="entry name" value="Metallophosphoesterase_PAP"/>
</dbReference>
<evidence type="ECO:0000256" key="2">
    <source>
        <dbReference type="ARBA" id="ARBA00012646"/>
    </source>
</evidence>
<keyword evidence="4" id="KW-0378">Hydrolase</keyword>
<proteinExistence type="predicted"/>
<evidence type="ECO:0000259" key="6">
    <source>
        <dbReference type="Pfam" id="PF00149"/>
    </source>
</evidence>
<evidence type="ECO:0000256" key="4">
    <source>
        <dbReference type="ARBA" id="ARBA00022801"/>
    </source>
</evidence>
<sequence length="807" mass="92951">MLRGHSKLGICLAFVGVLSLLWNDANAFNWLTFGDWGEPTAILAVVSRSMGEVASKLKPRFLISVGDNFYRWGVSSVDDPLWDHMFENVFTHEALRDVQFRCVLGNHDWWGNATAQVDRHYSLMSPRWYMPNFWFYTIEEFDAPKYSPHPYLSANNASYETESKTELIKTRAIFIYTDSWLMSYRMGTDVNSKIWNEQMDFIENTLKAAIVRDIDWIFVIGHYPCYSSGEHGDNADINRILNPILKRYKVDAYIAGHDHHLELSRPRGSCTSHLLIGSACCPKKHNYFNNKHRIFRTGRGGFASHELTNTQFHTTYHNIEGNPIFTTTQKRVSRKSIKERLIREALAKAKFHAPKKQGTLADGEELDLLDYIEAEKEDKLIEKVQNDIDNEMKNAEIDIYGKNLNDSENDVPSRSKFKTDEKMRVFLPPIYDSAREISLVDAIISDLKNDDYAPKVTTQIERVLQVYELPPPSKRTFIDEIPTRDKYYGIRFPFGARLMRFSIDRKTVGHPRHEYRYAPKLTHSVGVEGSEVTKYSVFQRIAWNTISDIIKRNYMIPETTWKLMRKKEWKGNFVPWRFVESCTNILRTMSDNGLLKHRHSFLGIPLTVFKNSKKDMGFKKALKYCRKTANSLNIHKLLQGSTVSEKLMYWDGCPGDRINNQEDETNSALKTIIALSIIGTARDHCLYSEKELLTTKQSYSNAISGKIKKIFRKLKIIRKEAIDPDFIGGIDLNRIILVPLNTACEIATQLMNHEMNIVSSLEDLVYDRPDEAINSCAQIVHQVATFISLSEALKLCANFKSYELSGP</sequence>
<protein>
    <recommendedName>
        <fullName evidence="2">acid phosphatase</fullName>
        <ecNumber evidence="2">3.1.3.2</ecNumber>
    </recommendedName>
</protein>
<evidence type="ECO:0000256" key="5">
    <source>
        <dbReference type="SAM" id="SignalP"/>
    </source>
</evidence>
<dbReference type="InterPro" id="IPR024927">
    <property type="entry name" value="Acid_PPase"/>
</dbReference>
<dbReference type="InterPro" id="IPR029052">
    <property type="entry name" value="Metallo-depent_PP-like"/>
</dbReference>
<dbReference type="InterPro" id="IPR004843">
    <property type="entry name" value="Calcineurin-like_PHP"/>
</dbReference>
<feature type="domain" description="Calcineurin-like phosphoesterase" evidence="6">
    <location>
        <begin position="49"/>
        <end position="260"/>
    </location>
</feature>
<dbReference type="PANTHER" id="PTHR10161">
    <property type="entry name" value="TARTRATE-RESISTANT ACID PHOSPHATASE TYPE 5"/>
    <property type="match status" value="1"/>
</dbReference>
<dbReference type="PANTHER" id="PTHR10161:SF14">
    <property type="entry name" value="TARTRATE-RESISTANT ACID PHOSPHATASE TYPE 5"/>
    <property type="match status" value="1"/>
</dbReference>
<evidence type="ECO:0000313" key="7">
    <source>
        <dbReference type="EMBL" id="KAK6589581.1"/>
    </source>
</evidence>
<dbReference type="AlphaFoldDB" id="A0AAV9XY17"/>
<evidence type="ECO:0000256" key="1">
    <source>
        <dbReference type="ARBA" id="ARBA00000032"/>
    </source>
</evidence>
<name>A0AAV9XY17_9CRYT</name>
<reference evidence="7 8" key="1">
    <citation type="submission" date="2023-10" db="EMBL/GenBank/DDBJ databases">
        <title>Comparative genomics analysis reveals potential genetic determinants of host preference in Cryptosporidium xiaoi.</title>
        <authorList>
            <person name="Xiao L."/>
            <person name="Li J."/>
        </authorList>
    </citation>
    <scope>NUCLEOTIDE SEQUENCE [LARGE SCALE GENOMIC DNA]</scope>
    <source>
        <strain evidence="7 8">52996</strain>
    </source>
</reference>
<dbReference type="EC" id="3.1.3.2" evidence="2"/>
<keyword evidence="8" id="KW-1185">Reference proteome</keyword>
<dbReference type="Proteomes" id="UP001311799">
    <property type="component" value="Unassembled WGS sequence"/>
</dbReference>
<dbReference type="EMBL" id="JAWDEY010000012">
    <property type="protein sequence ID" value="KAK6589581.1"/>
    <property type="molecule type" value="Genomic_DNA"/>
</dbReference>
<gene>
    <name evidence="7" type="ORF">RS030_203133</name>
</gene>
<comment type="caution">
    <text evidence="7">The sequence shown here is derived from an EMBL/GenBank/DDBJ whole genome shotgun (WGS) entry which is preliminary data.</text>
</comment>
<keyword evidence="3 5" id="KW-0732">Signal</keyword>
<comment type="catalytic activity">
    <reaction evidence="1">
        <text>a phosphate monoester + H2O = an alcohol + phosphate</text>
        <dbReference type="Rhea" id="RHEA:15017"/>
        <dbReference type="ChEBI" id="CHEBI:15377"/>
        <dbReference type="ChEBI" id="CHEBI:30879"/>
        <dbReference type="ChEBI" id="CHEBI:43474"/>
        <dbReference type="ChEBI" id="CHEBI:67140"/>
        <dbReference type="EC" id="3.1.3.2"/>
    </reaction>
</comment>
<dbReference type="Pfam" id="PF00149">
    <property type="entry name" value="Metallophos"/>
    <property type="match status" value="1"/>
</dbReference>
<organism evidence="7 8">
    <name type="scientific">Cryptosporidium xiaoi</name>
    <dbReference type="NCBI Taxonomy" id="659607"/>
    <lineage>
        <taxon>Eukaryota</taxon>
        <taxon>Sar</taxon>
        <taxon>Alveolata</taxon>
        <taxon>Apicomplexa</taxon>
        <taxon>Conoidasida</taxon>
        <taxon>Coccidia</taxon>
        <taxon>Eucoccidiorida</taxon>
        <taxon>Eimeriorina</taxon>
        <taxon>Cryptosporidiidae</taxon>
        <taxon>Cryptosporidium</taxon>
    </lineage>
</organism>
<dbReference type="SUPFAM" id="SSF56300">
    <property type="entry name" value="Metallo-dependent phosphatases"/>
    <property type="match status" value="1"/>
</dbReference>
<dbReference type="Gene3D" id="3.60.21.10">
    <property type="match status" value="1"/>
</dbReference>
<feature type="chain" id="PRO_5043508269" description="acid phosphatase" evidence="5">
    <location>
        <begin position="28"/>
        <end position="807"/>
    </location>
</feature>
<accession>A0AAV9XY17</accession>
<dbReference type="GO" id="GO:0003993">
    <property type="term" value="F:acid phosphatase activity"/>
    <property type="evidence" value="ECO:0007669"/>
    <property type="project" value="UniProtKB-EC"/>
</dbReference>